<protein>
    <recommendedName>
        <fullName evidence="9">Protein translocase subunit SecE</fullName>
    </recommendedName>
</protein>
<keyword evidence="11" id="KW-1185">Reference proteome</keyword>
<evidence type="ECO:0000256" key="8">
    <source>
        <dbReference type="ARBA" id="ARBA00023136"/>
    </source>
</evidence>
<evidence type="ECO:0000313" key="10">
    <source>
        <dbReference type="EMBL" id="AKK20448.1"/>
    </source>
</evidence>
<dbReference type="RefSeq" id="WP_047264425.1">
    <property type="nucleotide sequence ID" value="NZ_CP004021.1"/>
</dbReference>
<dbReference type="InterPro" id="IPR038379">
    <property type="entry name" value="SecE_sf"/>
</dbReference>
<evidence type="ECO:0000313" key="11">
    <source>
        <dbReference type="Proteomes" id="UP000035503"/>
    </source>
</evidence>
<dbReference type="NCBIfam" id="TIGR00964">
    <property type="entry name" value="secE_bact"/>
    <property type="match status" value="1"/>
</dbReference>
<dbReference type="KEGG" id="lau:G293_04120"/>
<comment type="subcellular location">
    <subcellularLocation>
        <location evidence="9">Cell membrane</location>
        <topology evidence="9">Single-pass membrane protein</topology>
    </subcellularLocation>
    <subcellularLocation>
        <location evidence="1">Membrane</location>
    </subcellularLocation>
</comment>
<dbReference type="AlphaFoldDB" id="A0A0G3I7F6"/>
<keyword evidence="2 9" id="KW-0813">Transport</keyword>
<sequence length="67" mass="7791">MRVDKLGVLSFFKQVKDEYKKIFWPSRNEVLVSVIVVIIMISMSSAFFFVVDYLIGWFMHSLLGVGE</sequence>
<evidence type="ECO:0000256" key="4">
    <source>
        <dbReference type="ARBA" id="ARBA00022692"/>
    </source>
</evidence>
<dbReference type="HAMAP" id="MF_00422">
    <property type="entry name" value="SecE"/>
    <property type="match status" value="1"/>
</dbReference>
<keyword evidence="5 9" id="KW-0653">Protein transport</keyword>
<dbReference type="Proteomes" id="UP000035503">
    <property type="component" value="Chromosome"/>
</dbReference>
<evidence type="ECO:0000256" key="5">
    <source>
        <dbReference type="ARBA" id="ARBA00022927"/>
    </source>
</evidence>
<dbReference type="GO" id="GO:0005886">
    <property type="term" value="C:plasma membrane"/>
    <property type="evidence" value="ECO:0007669"/>
    <property type="project" value="UniProtKB-SubCell"/>
</dbReference>
<evidence type="ECO:0000256" key="1">
    <source>
        <dbReference type="ARBA" id="ARBA00004370"/>
    </source>
</evidence>
<dbReference type="GO" id="GO:0009306">
    <property type="term" value="P:protein secretion"/>
    <property type="evidence" value="ECO:0007669"/>
    <property type="project" value="UniProtKB-UniRule"/>
</dbReference>
<keyword evidence="8 9" id="KW-0472">Membrane</keyword>
<dbReference type="OrthoDB" id="9812738at2"/>
<organism evidence="10 11">
    <name type="scientific">Candidatus Liberibacter africanus PTSAPSY</name>
    <dbReference type="NCBI Taxonomy" id="1277257"/>
    <lineage>
        <taxon>Bacteria</taxon>
        <taxon>Pseudomonadati</taxon>
        <taxon>Pseudomonadota</taxon>
        <taxon>Alphaproteobacteria</taxon>
        <taxon>Hyphomicrobiales</taxon>
        <taxon>Rhizobiaceae</taxon>
        <taxon>Liberibacter</taxon>
    </lineage>
</organism>
<evidence type="ECO:0000256" key="3">
    <source>
        <dbReference type="ARBA" id="ARBA00022475"/>
    </source>
</evidence>
<keyword evidence="3 9" id="KW-1003">Cell membrane</keyword>
<dbReference type="InterPro" id="IPR005807">
    <property type="entry name" value="SecE_bac"/>
</dbReference>
<accession>A0A0G3I7F6</accession>
<keyword evidence="4 9" id="KW-0812">Transmembrane</keyword>
<dbReference type="InterPro" id="IPR001901">
    <property type="entry name" value="Translocase_SecE/Sec61-g"/>
</dbReference>
<comment type="subunit">
    <text evidence="9">Component of the Sec protein translocase complex. Heterotrimer consisting of SecY, SecE and SecG subunits. The heterotrimers can form oligomers, although 1 heterotrimer is thought to be able to translocate proteins. Interacts with the ribosome. Interacts with SecDF, and other proteins may be involved. Interacts with SecA.</text>
</comment>
<dbReference type="PANTHER" id="PTHR33910">
    <property type="entry name" value="PROTEIN TRANSLOCASE SUBUNIT SECE"/>
    <property type="match status" value="1"/>
</dbReference>
<evidence type="ECO:0000256" key="6">
    <source>
        <dbReference type="ARBA" id="ARBA00022989"/>
    </source>
</evidence>
<reference evidence="10 11" key="1">
    <citation type="journal article" date="2015" name="Genome Announc.">
        <title>Complete Genome Sequence of 'Candidatus Liberibacter africanus,' a Bacterium Associated with Citrus Huanglongbing.</title>
        <authorList>
            <person name="Lin H."/>
            <person name="Pietersen G."/>
            <person name="Han C."/>
            <person name="Read D.A."/>
            <person name="Lou B."/>
            <person name="Gupta G."/>
            <person name="Civerolo E.L."/>
        </authorList>
    </citation>
    <scope>NUCLEOTIDE SEQUENCE [LARGE SCALE GENOMIC DNA]</scope>
    <source>
        <strain evidence="10 11">PTSAPSY</strain>
    </source>
</reference>
<evidence type="ECO:0000256" key="9">
    <source>
        <dbReference type="HAMAP-Rule" id="MF_00422"/>
    </source>
</evidence>
<dbReference type="GO" id="GO:0008320">
    <property type="term" value="F:protein transmembrane transporter activity"/>
    <property type="evidence" value="ECO:0007669"/>
    <property type="project" value="UniProtKB-UniRule"/>
</dbReference>
<comment type="function">
    <text evidence="9">Essential subunit of the Sec protein translocation channel SecYEG. Clamps together the 2 halves of SecY. May contact the channel plug during translocation.</text>
</comment>
<proteinExistence type="inferred from homology"/>
<dbReference type="GO" id="GO:0006605">
    <property type="term" value="P:protein targeting"/>
    <property type="evidence" value="ECO:0007669"/>
    <property type="project" value="UniProtKB-UniRule"/>
</dbReference>
<dbReference type="STRING" id="1277257.G293_04120"/>
<dbReference type="Gene3D" id="1.20.5.1030">
    <property type="entry name" value="Preprotein translocase secy subunit"/>
    <property type="match status" value="1"/>
</dbReference>
<dbReference type="GO" id="GO:0043952">
    <property type="term" value="P:protein transport by the Sec complex"/>
    <property type="evidence" value="ECO:0007669"/>
    <property type="project" value="UniProtKB-UniRule"/>
</dbReference>
<dbReference type="GO" id="GO:0065002">
    <property type="term" value="P:intracellular protein transmembrane transport"/>
    <property type="evidence" value="ECO:0007669"/>
    <property type="project" value="UniProtKB-UniRule"/>
</dbReference>
<feature type="transmembrane region" description="Helical" evidence="9">
    <location>
        <begin position="30"/>
        <end position="55"/>
    </location>
</feature>
<comment type="similarity">
    <text evidence="9">Belongs to the SecE/SEC61-gamma family.</text>
</comment>
<dbReference type="Pfam" id="PF00584">
    <property type="entry name" value="SecE"/>
    <property type="match status" value="1"/>
</dbReference>
<keyword evidence="6 9" id="KW-1133">Transmembrane helix</keyword>
<gene>
    <name evidence="9" type="primary">secE</name>
    <name evidence="10" type="ORF">G293_04120</name>
</gene>
<evidence type="ECO:0000256" key="2">
    <source>
        <dbReference type="ARBA" id="ARBA00022448"/>
    </source>
</evidence>
<evidence type="ECO:0000256" key="7">
    <source>
        <dbReference type="ARBA" id="ARBA00023010"/>
    </source>
</evidence>
<dbReference type="PATRIC" id="fig|1277257.4.peg.886"/>
<dbReference type="PANTHER" id="PTHR33910:SF1">
    <property type="entry name" value="PROTEIN TRANSLOCASE SUBUNIT SECE"/>
    <property type="match status" value="1"/>
</dbReference>
<dbReference type="EMBL" id="CP004021">
    <property type="protein sequence ID" value="AKK20448.1"/>
    <property type="molecule type" value="Genomic_DNA"/>
</dbReference>
<keyword evidence="7 9" id="KW-0811">Translocation</keyword>
<name>A0A0G3I7F6_LIBAF</name>